<organism evidence="1 2">
    <name type="scientific">Hymenoscyphus albidus</name>
    <dbReference type="NCBI Taxonomy" id="595503"/>
    <lineage>
        <taxon>Eukaryota</taxon>
        <taxon>Fungi</taxon>
        <taxon>Dikarya</taxon>
        <taxon>Ascomycota</taxon>
        <taxon>Pezizomycotina</taxon>
        <taxon>Leotiomycetes</taxon>
        <taxon>Helotiales</taxon>
        <taxon>Helotiaceae</taxon>
        <taxon>Hymenoscyphus</taxon>
    </lineage>
</organism>
<evidence type="ECO:0000313" key="2">
    <source>
        <dbReference type="Proteomes" id="UP000701801"/>
    </source>
</evidence>
<comment type="caution">
    <text evidence="1">The sequence shown here is derived from an EMBL/GenBank/DDBJ whole genome shotgun (WGS) entry which is preliminary data.</text>
</comment>
<dbReference type="OrthoDB" id="10308259at2759"/>
<accession>A0A9N9LCQ8</accession>
<evidence type="ECO:0000313" key="1">
    <source>
        <dbReference type="EMBL" id="CAG8971708.1"/>
    </source>
</evidence>
<sequence>MLRALEEILDIHYHLVLLDLQAYISFHTFISPLPVNVPIAVQTTHIKKTYTKTSAGPSDLHATTIHNMDAIIGNGLLLLPPQVALYEVLGGEVDLRGEFDLTTGLQDWKAKKNHLSKFLKDYHDAYGIKLRRVIPIGRPLQAIYVGMSVICHKCQRTTGVPKNYLLHKDSTKGGRNFSLVCSNKKCGHDLYRCRNQYRNCSRIKKNAPLLEPPLEYYLYRHYEIVLHVCSRCSTFIPMEDPANLSHPCWESHKGSYYQKVREGGSFMVCCKCLSLCKLQRHEINKTEGMKEDVKYTLFCKEGCGHVNEDWNDCENCVRLVEEQPPVNADNCEITVEQPSKNEKVEEPGFWGKFMGFLMEEYVLGIGVILGCAIMDLI</sequence>
<dbReference type="EMBL" id="CAJVRM010000026">
    <property type="protein sequence ID" value="CAG8971708.1"/>
    <property type="molecule type" value="Genomic_DNA"/>
</dbReference>
<protein>
    <submittedName>
        <fullName evidence="1">Uncharacterized protein</fullName>
    </submittedName>
</protein>
<keyword evidence="2" id="KW-1185">Reference proteome</keyword>
<reference evidence="1" key="1">
    <citation type="submission" date="2021-07" db="EMBL/GenBank/DDBJ databases">
        <authorList>
            <person name="Durling M."/>
        </authorList>
    </citation>
    <scope>NUCLEOTIDE SEQUENCE</scope>
</reference>
<gene>
    <name evidence="1" type="ORF">HYALB_00003176</name>
</gene>
<proteinExistence type="predicted"/>
<name>A0A9N9LCQ8_9HELO</name>
<dbReference type="Proteomes" id="UP000701801">
    <property type="component" value="Unassembled WGS sequence"/>
</dbReference>
<dbReference type="AlphaFoldDB" id="A0A9N9LCQ8"/>